<sequence>SLILTNHICILARVILGEISVTDVGLTGTASPAGCFSSWVEMFSMGRGQLIIEEQGVCCVETKKTWTDPFLKYLKKDMLPNDTTQAKKLIREASKYILVSEYLYRRGFSFPLLKCLDEDEFEYMIREVHEGIALASKVARAGYYLPTLKCDCIEYVKKCDKRQRINLGHYSQGHVVLMFIVFTDETDGKLGRRGGLSK</sequence>
<feature type="non-terminal residue" evidence="2">
    <location>
        <position position="198"/>
    </location>
</feature>
<dbReference type="Proteomes" id="UP000257109">
    <property type="component" value="Unassembled WGS sequence"/>
</dbReference>
<dbReference type="OrthoDB" id="1430228at2759"/>
<name>A0A371I2X2_MUCPR</name>
<evidence type="ECO:0000313" key="3">
    <source>
        <dbReference type="Proteomes" id="UP000257109"/>
    </source>
</evidence>
<organism evidence="2 3">
    <name type="scientific">Mucuna pruriens</name>
    <name type="common">Velvet bean</name>
    <name type="synonym">Dolichos pruriens</name>
    <dbReference type="NCBI Taxonomy" id="157652"/>
    <lineage>
        <taxon>Eukaryota</taxon>
        <taxon>Viridiplantae</taxon>
        <taxon>Streptophyta</taxon>
        <taxon>Embryophyta</taxon>
        <taxon>Tracheophyta</taxon>
        <taxon>Spermatophyta</taxon>
        <taxon>Magnoliopsida</taxon>
        <taxon>eudicotyledons</taxon>
        <taxon>Gunneridae</taxon>
        <taxon>Pentapetalae</taxon>
        <taxon>rosids</taxon>
        <taxon>fabids</taxon>
        <taxon>Fabales</taxon>
        <taxon>Fabaceae</taxon>
        <taxon>Papilionoideae</taxon>
        <taxon>50 kb inversion clade</taxon>
        <taxon>NPAAA clade</taxon>
        <taxon>indigoferoid/millettioid clade</taxon>
        <taxon>Phaseoleae</taxon>
        <taxon>Mucuna</taxon>
    </lineage>
</organism>
<accession>A0A371I2X2</accession>
<feature type="chain" id="PRO_5016803355" evidence="1">
    <location>
        <begin position="18"/>
        <end position="198"/>
    </location>
</feature>
<dbReference type="EMBL" id="QJKJ01001063">
    <property type="protein sequence ID" value="RDY09390.1"/>
    <property type="molecule type" value="Genomic_DNA"/>
</dbReference>
<reference evidence="2" key="1">
    <citation type="submission" date="2018-05" db="EMBL/GenBank/DDBJ databases">
        <title>Draft genome of Mucuna pruriens seed.</title>
        <authorList>
            <person name="Nnadi N.E."/>
            <person name="Vos R."/>
            <person name="Hasami M.H."/>
            <person name="Devisetty U.K."/>
            <person name="Aguiy J.C."/>
        </authorList>
    </citation>
    <scope>NUCLEOTIDE SEQUENCE [LARGE SCALE GENOMIC DNA]</scope>
    <source>
        <strain evidence="2">JCA_2017</strain>
    </source>
</reference>
<proteinExistence type="predicted"/>
<dbReference type="Gene3D" id="1.10.340.70">
    <property type="match status" value="1"/>
</dbReference>
<dbReference type="AlphaFoldDB" id="A0A371I2X2"/>
<dbReference type="PANTHER" id="PTHR48475">
    <property type="entry name" value="RIBONUCLEASE H"/>
    <property type="match status" value="1"/>
</dbReference>
<evidence type="ECO:0000313" key="2">
    <source>
        <dbReference type="EMBL" id="RDY09390.1"/>
    </source>
</evidence>
<keyword evidence="3" id="KW-1185">Reference proteome</keyword>
<dbReference type="PANTHER" id="PTHR48475:SF2">
    <property type="entry name" value="RIBONUCLEASE H"/>
    <property type="match status" value="1"/>
</dbReference>
<evidence type="ECO:0000256" key="1">
    <source>
        <dbReference type="SAM" id="SignalP"/>
    </source>
</evidence>
<feature type="non-terminal residue" evidence="2">
    <location>
        <position position="1"/>
    </location>
</feature>
<feature type="signal peptide" evidence="1">
    <location>
        <begin position="1"/>
        <end position="17"/>
    </location>
</feature>
<keyword evidence="1" id="KW-0732">Signal</keyword>
<comment type="caution">
    <text evidence="2">The sequence shown here is derived from an EMBL/GenBank/DDBJ whole genome shotgun (WGS) entry which is preliminary data.</text>
</comment>
<gene>
    <name evidence="2" type="ORF">CR513_06235</name>
</gene>
<protein>
    <submittedName>
        <fullName evidence="2">Uncharacterized protein</fullName>
    </submittedName>
</protein>